<evidence type="ECO:0000313" key="2">
    <source>
        <dbReference type="EMBL" id="PNH11744.1"/>
    </source>
</evidence>
<protein>
    <submittedName>
        <fullName evidence="2">Uncharacterized protein</fullName>
    </submittedName>
</protein>
<feature type="non-terminal residue" evidence="2">
    <location>
        <position position="1"/>
    </location>
</feature>
<feature type="coiled-coil region" evidence="1">
    <location>
        <begin position="36"/>
        <end position="63"/>
    </location>
</feature>
<dbReference type="GO" id="GO:0060271">
    <property type="term" value="P:cilium assembly"/>
    <property type="evidence" value="ECO:0007669"/>
    <property type="project" value="TreeGrafter"/>
</dbReference>
<dbReference type="GO" id="GO:0007020">
    <property type="term" value="P:microtubule nucleation"/>
    <property type="evidence" value="ECO:0007669"/>
    <property type="project" value="TreeGrafter"/>
</dbReference>
<organism evidence="2 3">
    <name type="scientific">Tetrabaena socialis</name>
    <dbReference type="NCBI Taxonomy" id="47790"/>
    <lineage>
        <taxon>Eukaryota</taxon>
        <taxon>Viridiplantae</taxon>
        <taxon>Chlorophyta</taxon>
        <taxon>core chlorophytes</taxon>
        <taxon>Chlorophyceae</taxon>
        <taxon>CS clade</taxon>
        <taxon>Chlamydomonadales</taxon>
        <taxon>Tetrabaenaceae</taxon>
        <taxon>Tetrabaena</taxon>
    </lineage>
</organism>
<keyword evidence="3" id="KW-1185">Reference proteome</keyword>
<gene>
    <name evidence="2" type="ORF">TSOC_001422</name>
</gene>
<reference evidence="2 3" key="1">
    <citation type="journal article" date="2017" name="Mol. Biol. Evol.">
        <title>The 4-celled Tetrabaena socialis nuclear genome reveals the essential components for genetic control of cell number at the origin of multicellularity in the volvocine lineage.</title>
        <authorList>
            <person name="Featherston J."/>
            <person name="Arakaki Y."/>
            <person name="Hanschen E.R."/>
            <person name="Ferris P.J."/>
            <person name="Michod R.E."/>
            <person name="Olson B.J.S.C."/>
            <person name="Nozaki H."/>
            <person name="Durand P.M."/>
        </authorList>
    </citation>
    <scope>NUCLEOTIDE SEQUENCE [LARGE SCALE GENOMIC DNA]</scope>
    <source>
        <strain evidence="2 3">NIES-571</strain>
    </source>
</reference>
<dbReference type="Proteomes" id="UP000236333">
    <property type="component" value="Unassembled WGS sequence"/>
</dbReference>
<dbReference type="PANTHER" id="PTHR46725">
    <property type="entry name" value="COILED-COIL DOMAIN-CONTAINING PROTEIN 57"/>
    <property type="match status" value="1"/>
</dbReference>
<dbReference type="InterPro" id="IPR042481">
    <property type="entry name" value="CCDC57"/>
</dbReference>
<dbReference type="EMBL" id="PGGS01000023">
    <property type="protein sequence ID" value="PNH11744.1"/>
    <property type="molecule type" value="Genomic_DNA"/>
</dbReference>
<feature type="coiled-coil region" evidence="1">
    <location>
        <begin position="90"/>
        <end position="231"/>
    </location>
</feature>
<accession>A0A2J8AGU7</accession>
<proteinExistence type="predicted"/>
<comment type="caution">
    <text evidence="2">The sequence shown here is derived from an EMBL/GenBank/DDBJ whole genome shotgun (WGS) entry which is preliminary data.</text>
</comment>
<dbReference type="GO" id="GO:0045931">
    <property type="term" value="P:positive regulation of mitotic cell cycle"/>
    <property type="evidence" value="ECO:0007669"/>
    <property type="project" value="TreeGrafter"/>
</dbReference>
<evidence type="ECO:0000313" key="3">
    <source>
        <dbReference type="Proteomes" id="UP000236333"/>
    </source>
</evidence>
<evidence type="ECO:0000256" key="1">
    <source>
        <dbReference type="SAM" id="Coils"/>
    </source>
</evidence>
<name>A0A2J8AGU7_9CHLO</name>
<keyword evidence="1" id="KW-0175">Coiled coil</keyword>
<sequence>FEALKADFSYNLDLLRQRDEELAAYDETAVRQAAQEAAARGRAAELELMVAELQAEVQAARGAAQQQEFLLQAKRAELAGLLEEERLGRAEALLRQKEHAEGLRRGLQRELEESLEQAERQRRALSAAFQQQLQEAQEGLRAQVAELQRGAEAATHLAEQRGLELQAVAAREAQALQQAEAARSSLRERDATLRGLELELDTRAREHDGLVRQLQQRAAEAQHKLRLADESYQSHLGQLAAQLATAQQCLEELRGDCLADVQLLQRRHAEEGAALRGRLDAVA</sequence>
<dbReference type="AlphaFoldDB" id="A0A2J8AGU7"/>
<dbReference type="OrthoDB" id="550750at2759"/>
<feature type="non-terminal residue" evidence="2">
    <location>
        <position position="283"/>
    </location>
</feature>
<dbReference type="PANTHER" id="PTHR46725:SF1">
    <property type="entry name" value="COILED-COIL DOMAIN-CONTAINING PROTEIN 57"/>
    <property type="match status" value="1"/>
</dbReference>
<dbReference type="GO" id="GO:0005876">
    <property type="term" value="C:spindle microtubule"/>
    <property type="evidence" value="ECO:0007669"/>
    <property type="project" value="TreeGrafter"/>
</dbReference>